<comment type="similarity">
    <text evidence="3">Belongs to the VPS53 family.</text>
</comment>
<dbReference type="GO" id="GO:0042147">
    <property type="term" value="P:retrograde transport, endosome to Golgi"/>
    <property type="evidence" value="ECO:0007669"/>
    <property type="project" value="InterPro"/>
</dbReference>
<accession>A0A8H7V4V1</accession>
<keyword evidence="12" id="KW-1185">Reference proteome</keyword>
<evidence type="ECO:0000259" key="10">
    <source>
        <dbReference type="Pfam" id="PF16854"/>
    </source>
</evidence>
<evidence type="ECO:0000256" key="7">
    <source>
        <dbReference type="SAM" id="Coils"/>
    </source>
</evidence>
<reference evidence="11" key="1">
    <citation type="submission" date="2020-12" db="EMBL/GenBank/DDBJ databases">
        <title>Metabolic potential, ecology and presence of endohyphal bacteria is reflected in genomic diversity of Mucoromycotina.</title>
        <authorList>
            <person name="Muszewska A."/>
            <person name="Okrasinska A."/>
            <person name="Steczkiewicz K."/>
            <person name="Drgas O."/>
            <person name="Orlowska M."/>
            <person name="Perlinska-Lenart U."/>
            <person name="Aleksandrzak-Piekarczyk T."/>
            <person name="Szatraj K."/>
            <person name="Zielenkiewicz U."/>
            <person name="Pilsyk S."/>
            <person name="Malc E."/>
            <person name="Mieczkowski P."/>
            <person name="Kruszewska J.S."/>
            <person name="Biernat P."/>
            <person name="Pawlowska J."/>
        </authorList>
    </citation>
    <scope>NUCLEOTIDE SEQUENCE</scope>
    <source>
        <strain evidence="11">WA0000017839</strain>
    </source>
</reference>
<sequence length="791" mass="89512">MSKESIYKVSPHLETKALSILNVKNPLDSPDFDPTQYLNKLFPNEQSLGSVEGVLDKLQVKMTEMNKEAERLTDTQFNKAGQDDNKDLAKAKEAIQELFKKIQDIKSKAAQSESMVQEITHDVKSLDYAKRHLTHSVTVLKRLQMLVTAVDQLETMSKNKQYKESAQLLQAVIQLMQHFKSYKSVPQISQLSDRITALKKHLEICVLRELENGFNLEGGLVGQPWLLHDACLVASVLGDTTKEKIIKRYVDLQLVNYRQIFRPLEEVSQLDNISRRYAFLKRILKTCDDEHADIFPTSWAVSGRICEKFCDYTKSDLDLVMKNNAPDVKDLLKGLQLTIEFEAQLTKRYERYYKEDNKNEHMFNFEKKISASFQPYLYIYINAEDATISSMIDSYIESDMKADAEDDGTMAVLPSSTDLFYFYRETLVQCSKFSTGKALFDLCQLFAKHLDSYCNQIILGGLARNEKKTITIEHFRFASLALNTADYCCMTTSQLEEKLREKVDANYSDKVDLEGVKEGFMRAMSICIDAIVRSLEQAFEPQLAQMTKLPWGSMDTVGDQSDYVSQILDIIKRNATVVSRIIANRRYYQIGAEQLLLDTHSIKTLLMDMPSMGSPDGPTTIPNSRIVNKGISKVEAILKTVMSPTEPSEGYVENYLLLIGDKHVGNFTRLLELKGIKKPDQGALLDMFQRRISQHDNLVDNSNLLPAESTVASGANPTVLPSSITTSLSSMASTAASNFNTANSPFRPTSSPTQSSPTTEGTRGRLNENFRKLVMTGMAFRKDLQERRDNQ</sequence>
<dbReference type="OrthoDB" id="10261632at2759"/>
<evidence type="ECO:0000259" key="9">
    <source>
        <dbReference type="Pfam" id="PF04100"/>
    </source>
</evidence>
<evidence type="ECO:0008006" key="13">
    <source>
        <dbReference type="Google" id="ProtNLM"/>
    </source>
</evidence>
<dbReference type="GO" id="GO:0000938">
    <property type="term" value="C:GARP complex"/>
    <property type="evidence" value="ECO:0007669"/>
    <property type="project" value="InterPro"/>
</dbReference>
<keyword evidence="7" id="KW-0175">Coiled coil</keyword>
<evidence type="ECO:0000256" key="1">
    <source>
        <dbReference type="ARBA" id="ARBA00004150"/>
    </source>
</evidence>
<comment type="subcellular location">
    <subcellularLocation>
        <location evidence="2">Endosome membrane</location>
        <topology evidence="2">Peripheral membrane protein</topology>
    </subcellularLocation>
    <subcellularLocation>
        <location evidence="1">Golgi apparatus</location>
        <location evidence="1">trans-Golgi network membrane</location>
        <topology evidence="1">Peripheral membrane protein</topology>
    </subcellularLocation>
</comment>
<feature type="region of interest" description="Disordered" evidence="8">
    <location>
        <begin position="739"/>
        <end position="768"/>
    </location>
</feature>
<dbReference type="InterPro" id="IPR007234">
    <property type="entry name" value="Vps53_N"/>
</dbReference>
<evidence type="ECO:0000256" key="2">
    <source>
        <dbReference type="ARBA" id="ARBA00004481"/>
    </source>
</evidence>
<dbReference type="Proteomes" id="UP000603453">
    <property type="component" value="Unassembled WGS sequence"/>
</dbReference>
<dbReference type="Gene3D" id="1.10.357.110">
    <property type="entry name" value="Vacuolar protein sorting-associated protein 53, C-terminus"/>
    <property type="match status" value="1"/>
</dbReference>
<proteinExistence type="inferred from homology"/>
<organism evidence="11 12">
    <name type="scientific">Mucor saturninus</name>
    <dbReference type="NCBI Taxonomy" id="64648"/>
    <lineage>
        <taxon>Eukaryota</taxon>
        <taxon>Fungi</taxon>
        <taxon>Fungi incertae sedis</taxon>
        <taxon>Mucoromycota</taxon>
        <taxon>Mucoromycotina</taxon>
        <taxon>Mucoromycetes</taxon>
        <taxon>Mucorales</taxon>
        <taxon>Mucorineae</taxon>
        <taxon>Mucoraceae</taxon>
        <taxon>Mucor</taxon>
    </lineage>
</organism>
<feature type="domain" description="Vps53 C-terminal" evidence="10">
    <location>
        <begin position="593"/>
        <end position="676"/>
    </location>
</feature>
<keyword evidence="5" id="KW-0333">Golgi apparatus</keyword>
<protein>
    <recommendedName>
        <fullName evidence="13">Vps53 N-terminal domain-containing protein</fullName>
    </recommendedName>
</protein>
<evidence type="ECO:0000256" key="6">
    <source>
        <dbReference type="ARBA" id="ARBA00023136"/>
    </source>
</evidence>
<dbReference type="PANTHER" id="PTHR12820:SF0">
    <property type="entry name" value="VACUOLAR PROTEIN SORTING-ASSOCIATED PROTEIN 53 HOMOLOG"/>
    <property type="match status" value="1"/>
</dbReference>
<evidence type="ECO:0000256" key="8">
    <source>
        <dbReference type="SAM" id="MobiDB-lite"/>
    </source>
</evidence>
<dbReference type="AlphaFoldDB" id="A0A8H7V4V1"/>
<evidence type="ECO:0000256" key="3">
    <source>
        <dbReference type="ARBA" id="ARBA00008628"/>
    </source>
</evidence>
<dbReference type="InterPro" id="IPR039766">
    <property type="entry name" value="Vps53"/>
</dbReference>
<feature type="coiled-coil region" evidence="7">
    <location>
        <begin position="55"/>
        <end position="115"/>
    </location>
</feature>
<dbReference type="PANTHER" id="PTHR12820">
    <property type="entry name" value="VACUOLAR SORTING PROTEIN 53"/>
    <property type="match status" value="1"/>
</dbReference>
<dbReference type="InterPro" id="IPR031745">
    <property type="entry name" value="Vps53_C"/>
</dbReference>
<feature type="domain" description="Vps53 N-terminal" evidence="9">
    <location>
        <begin position="30"/>
        <end position="397"/>
    </location>
</feature>
<dbReference type="GO" id="GO:0010008">
    <property type="term" value="C:endosome membrane"/>
    <property type="evidence" value="ECO:0007669"/>
    <property type="project" value="UniProtKB-SubCell"/>
</dbReference>
<comment type="caution">
    <text evidence="11">The sequence shown here is derived from an EMBL/GenBank/DDBJ whole genome shotgun (WGS) entry which is preliminary data.</text>
</comment>
<feature type="compositionally biased region" description="Low complexity" evidence="8">
    <location>
        <begin position="739"/>
        <end position="759"/>
    </location>
</feature>
<evidence type="ECO:0000256" key="4">
    <source>
        <dbReference type="ARBA" id="ARBA00022753"/>
    </source>
</evidence>
<keyword evidence="4" id="KW-0967">Endosome</keyword>
<name>A0A8H7V4V1_9FUNG</name>
<dbReference type="EMBL" id="JAEPRD010000012">
    <property type="protein sequence ID" value="KAG2210216.1"/>
    <property type="molecule type" value="Genomic_DNA"/>
</dbReference>
<dbReference type="InterPro" id="IPR038260">
    <property type="entry name" value="Vps53_C_sf"/>
</dbReference>
<gene>
    <name evidence="11" type="ORF">INT47_003201</name>
</gene>
<keyword evidence="6" id="KW-0472">Membrane</keyword>
<dbReference type="Pfam" id="PF04100">
    <property type="entry name" value="Vps53_N"/>
    <property type="match status" value="1"/>
</dbReference>
<evidence type="ECO:0000256" key="5">
    <source>
        <dbReference type="ARBA" id="ARBA00023034"/>
    </source>
</evidence>
<evidence type="ECO:0000313" key="11">
    <source>
        <dbReference type="EMBL" id="KAG2210216.1"/>
    </source>
</evidence>
<evidence type="ECO:0000313" key="12">
    <source>
        <dbReference type="Proteomes" id="UP000603453"/>
    </source>
</evidence>
<dbReference type="GO" id="GO:0005829">
    <property type="term" value="C:cytosol"/>
    <property type="evidence" value="ECO:0007669"/>
    <property type="project" value="GOC"/>
</dbReference>
<dbReference type="Pfam" id="PF16854">
    <property type="entry name" value="VPS53_C"/>
    <property type="match status" value="1"/>
</dbReference>